<organism evidence="2 3">
    <name type="scientific">Ophiobolus disseminans</name>
    <dbReference type="NCBI Taxonomy" id="1469910"/>
    <lineage>
        <taxon>Eukaryota</taxon>
        <taxon>Fungi</taxon>
        <taxon>Dikarya</taxon>
        <taxon>Ascomycota</taxon>
        <taxon>Pezizomycotina</taxon>
        <taxon>Dothideomycetes</taxon>
        <taxon>Pleosporomycetidae</taxon>
        <taxon>Pleosporales</taxon>
        <taxon>Pleosporineae</taxon>
        <taxon>Phaeosphaeriaceae</taxon>
        <taxon>Ophiobolus</taxon>
    </lineage>
</organism>
<dbReference type="AlphaFoldDB" id="A0A6A7A7K6"/>
<feature type="compositionally biased region" description="Polar residues" evidence="1">
    <location>
        <begin position="18"/>
        <end position="43"/>
    </location>
</feature>
<gene>
    <name evidence="2" type="ORF">CC86DRAFT_404488</name>
</gene>
<dbReference type="EMBL" id="MU006222">
    <property type="protein sequence ID" value="KAF2828585.1"/>
    <property type="molecule type" value="Genomic_DNA"/>
</dbReference>
<sequence length="362" mass="40368">MLDITKSAAESSLIAPSGSPSRPPNSTIGPTVRTLANTSPQKLSTLRRKGAELFPRSAFSSANAFEPDDFEVEGGVSPTMKGVPDSPVKSIWDADDDEFDHWPQHKDLQAAVNTFTIQRGTLRGTARPAMDELSDMEFDDANDAETHDEVMQQFYQRDCSALPPSSPPANMHLLASKAYLATEDPLAQNALPRLCDAVATVLYLTSPKCLADFLDPNIAVFEWRRNGNCLMIRRQGNEVVVGTFHNFGTCYIWTYFVRSEISSSGAWKEVYAGTAQTTTPLSAKGVEFEDFTTEESFEGVEPTDEKYALWLGRMLGRFLLGWSVWDFRSWRKWTVVWEADGVVTDARDYEYEALRAARGDED</sequence>
<feature type="region of interest" description="Disordered" evidence="1">
    <location>
        <begin position="1"/>
        <end position="43"/>
    </location>
</feature>
<dbReference type="OrthoDB" id="5395789at2759"/>
<reference evidence="2" key="1">
    <citation type="journal article" date="2020" name="Stud. Mycol.">
        <title>101 Dothideomycetes genomes: a test case for predicting lifestyles and emergence of pathogens.</title>
        <authorList>
            <person name="Haridas S."/>
            <person name="Albert R."/>
            <person name="Binder M."/>
            <person name="Bloem J."/>
            <person name="Labutti K."/>
            <person name="Salamov A."/>
            <person name="Andreopoulos B."/>
            <person name="Baker S."/>
            <person name="Barry K."/>
            <person name="Bills G."/>
            <person name="Bluhm B."/>
            <person name="Cannon C."/>
            <person name="Castanera R."/>
            <person name="Culley D."/>
            <person name="Daum C."/>
            <person name="Ezra D."/>
            <person name="Gonzalez J."/>
            <person name="Henrissat B."/>
            <person name="Kuo A."/>
            <person name="Liang C."/>
            <person name="Lipzen A."/>
            <person name="Lutzoni F."/>
            <person name="Magnuson J."/>
            <person name="Mondo S."/>
            <person name="Nolan M."/>
            <person name="Ohm R."/>
            <person name="Pangilinan J."/>
            <person name="Park H.-J."/>
            <person name="Ramirez L."/>
            <person name="Alfaro M."/>
            <person name="Sun H."/>
            <person name="Tritt A."/>
            <person name="Yoshinaga Y."/>
            <person name="Zwiers L.-H."/>
            <person name="Turgeon B."/>
            <person name="Goodwin S."/>
            <person name="Spatafora J."/>
            <person name="Crous P."/>
            <person name="Grigoriev I."/>
        </authorList>
    </citation>
    <scope>NUCLEOTIDE SEQUENCE</scope>
    <source>
        <strain evidence="2">CBS 113818</strain>
    </source>
</reference>
<proteinExistence type="predicted"/>
<evidence type="ECO:0000313" key="3">
    <source>
        <dbReference type="Proteomes" id="UP000799424"/>
    </source>
</evidence>
<accession>A0A6A7A7K6</accession>
<name>A0A6A7A7K6_9PLEO</name>
<evidence type="ECO:0000313" key="2">
    <source>
        <dbReference type="EMBL" id="KAF2828585.1"/>
    </source>
</evidence>
<keyword evidence="3" id="KW-1185">Reference proteome</keyword>
<protein>
    <submittedName>
        <fullName evidence="2">Uncharacterized protein</fullName>
    </submittedName>
</protein>
<dbReference type="Proteomes" id="UP000799424">
    <property type="component" value="Unassembled WGS sequence"/>
</dbReference>
<evidence type="ECO:0000256" key="1">
    <source>
        <dbReference type="SAM" id="MobiDB-lite"/>
    </source>
</evidence>